<accession>A0A6L2NNP9</accession>
<name>A0A6L2NNP9_TANCI</name>
<reference evidence="1" key="1">
    <citation type="journal article" date="2019" name="Sci. Rep.">
        <title>Draft genome of Tanacetum cinerariifolium, the natural source of mosquito coil.</title>
        <authorList>
            <person name="Yamashiro T."/>
            <person name="Shiraishi A."/>
            <person name="Satake H."/>
            <person name="Nakayama K."/>
        </authorList>
    </citation>
    <scope>NUCLEOTIDE SEQUENCE</scope>
</reference>
<evidence type="ECO:0000313" key="1">
    <source>
        <dbReference type="EMBL" id="GEU87207.1"/>
    </source>
</evidence>
<dbReference type="AlphaFoldDB" id="A0A6L2NNP9"/>
<protein>
    <submittedName>
        <fullName evidence="1">Importin-beta domain, armadillo-type fold protein</fullName>
    </submittedName>
</protein>
<sequence length="244" mass="28918">MDDDLFTCEVKIPKVSYSLSVEQQMNDLDNRSLDVYEWKLCYDECEKMYAEAVIFVNKILVRLIDVTMNQWIDLKYGDHMMVSNEVKVSVISTWLIQSYKKQFDEYMEIKKQNEVYGLDTGFKFINSIPFSIQSSICLKHNLPLQPRWENDPEKLFTASDFIERIFNNHVGTDNHYETQKGEGWFDERELMGDDDDDIGDLEDYLIRKHLPYYVNKEEKRSKERICKLLGIPYVKPPTCKSKKV</sequence>
<comment type="caution">
    <text evidence="1">The sequence shown here is derived from an EMBL/GenBank/DDBJ whole genome shotgun (WGS) entry which is preliminary data.</text>
</comment>
<gene>
    <name evidence="1" type="ORF">Tci_059185</name>
</gene>
<dbReference type="EMBL" id="BKCJ010009490">
    <property type="protein sequence ID" value="GEU87207.1"/>
    <property type="molecule type" value="Genomic_DNA"/>
</dbReference>
<organism evidence="1">
    <name type="scientific">Tanacetum cinerariifolium</name>
    <name type="common">Dalmatian daisy</name>
    <name type="synonym">Chrysanthemum cinerariifolium</name>
    <dbReference type="NCBI Taxonomy" id="118510"/>
    <lineage>
        <taxon>Eukaryota</taxon>
        <taxon>Viridiplantae</taxon>
        <taxon>Streptophyta</taxon>
        <taxon>Embryophyta</taxon>
        <taxon>Tracheophyta</taxon>
        <taxon>Spermatophyta</taxon>
        <taxon>Magnoliopsida</taxon>
        <taxon>eudicotyledons</taxon>
        <taxon>Gunneridae</taxon>
        <taxon>Pentapetalae</taxon>
        <taxon>asterids</taxon>
        <taxon>campanulids</taxon>
        <taxon>Asterales</taxon>
        <taxon>Asteraceae</taxon>
        <taxon>Asteroideae</taxon>
        <taxon>Anthemideae</taxon>
        <taxon>Anthemidinae</taxon>
        <taxon>Tanacetum</taxon>
    </lineage>
</organism>
<proteinExistence type="predicted"/>